<keyword evidence="1" id="KW-0378">Hydrolase</keyword>
<gene>
    <name evidence="1" type="ORF">MNBD_ALPHA08-796</name>
</gene>
<dbReference type="Gene3D" id="3.40.630.40">
    <property type="entry name" value="Zn-dependent exopeptidases"/>
    <property type="match status" value="1"/>
</dbReference>
<dbReference type="InterPro" id="IPR011227">
    <property type="entry name" value="UCP029730"/>
</dbReference>
<accession>A0A3B0ST85</accession>
<protein>
    <submittedName>
        <fullName evidence="1">Predicted N-formylglutamate amidohydrolase</fullName>
    </submittedName>
</protein>
<dbReference type="Pfam" id="PF05013">
    <property type="entry name" value="FGase"/>
    <property type="match status" value="1"/>
</dbReference>
<evidence type="ECO:0000313" key="1">
    <source>
        <dbReference type="EMBL" id="VAV99663.1"/>
    </source>
</evidence>
<proteinExistence type="predicted"/>
<sequence>MPENDNPSFGLIKGDYAKNMVIISDHARNTVPPQYNNLGLPDSEFSRHIAYDIGAEALTFQLAKMLNIPAVYSKFSRLLIDPNRGTDDPTLIMKISDGALVPGNIGISKAEKQNRIDNYYQPYHNAVEEMIDTAIVRGHSPKVFSIHSFTPFWKGVARPWHAGILWKGDDRFARPLLDGLAAEKSLIVGENEPYTGGVEGESVDKHARAKGLQAALIEVRQDLICDKSGVDEWAERLAQILSQITI</sequence>
<name>A0A3B0ST85_9ZZZZ</name>
<reference evidence="1" key="1">
    <citation type="submission" date="2018-06" db="EMBL/GenBank/DDBJ databases">
        <authorList>
            <person name="Zhirakovskaya E."/>
        </authorList>
    </citation>
    <scope>NUCLEOTIDE SEQUENCE</scope>
</reference>
<organism evidence="1">
    <name type="scientific">hydrothermal vent metagenome</name>
    <dbReference type="NCBI Taxonomy" id="652676"/>
    <lineage>
        <taxon>unclassified sequences</taxon>
        <taxon>metagenomes</taxon>
        <taxon>ecological metagenomes</taxon>
    </lineage>
</organism>
<dbReference type="AlphaFoldDB" id="A0A3B0ST85"/>
<dbReference type="SUPFAM" id="SSF53187">
    <property type="entry name" value="Zn-dependent exopeptidases"/>
    <property type="match status" value="1"/>
</dbReference>
<dbReference type="GO" id="GO:0016787">
    <property type="term" value="F:hydrolase activity"/>
    <property type="evidence" value="ECO:0007669"/>
    <property type="project" value="UniProtKB-KW"/>
</dbReference>
<dbReference type="InterPro" id="IPR007709">
    <property type="entry name" value="N-FG_amidohydro"/>
</dbReference>
<dbReference type="EMBL" id="UOEC01000166">
    <property type="protein sequence ID" value="VAV99663.1"/>
    <property type="molecule type" value="Genomic_DNA"/>
</dbReference>
<dbReference type="PIRSF" id="PIRSF029730">
    <property type="entry name" value="UCP029730"/>
    <property type="match status" value="1"/>
</dbReference>